<dbReference type="OMA" id="VYEKHRQ"/>
<reference evidence="11" key="1">
    <citation type="journal article" date="2011" name="Genome Biol.">
        <title>Comparative genomics of the social amoebae Dictyostelium discoideum and Dictyostelium purpureum.</title>
        <authorList>
            <consortium name="US DOE Joint Genome Institute (JGI-PGF)"/>
            <person name="Sucgang R."/>
            <person name="Kuo A."/>
            <person name="Tian X."/>
            <person name="Salerno W."/>
            <person name="Parikh A."/>
            <person name="Feasley C.L."/>
            <person name="Dalin E."/>
            <person name="Tu H."/>
            <person name="Huang E."/>
            <person name="Barry K."/>
            <person name="Lindquist E."/>
            <person name="Shapiro H."/>
            <person name="Bruce D."/>
            <person name="Schmutz J."/>
            <person name="Salamov A."/>
            <person name="Fey P."/>
            <person name="Gaudet P."/>
            <person name="Anjard C."/>
            <person name="Babu M.M."/>
            <person name="Basu S."/>
            <person name="Bushmanova Y."/>
            <person name="van der Wel H."/>
            <person name="Katoh-Kurasawa M."/>
            <person name="Dinh C."/>
            <person name="Coutinho P.M."/>
            <person name="Saito T."/>
            <person name="Elias M."/>
            <person name="Schaap P."/>
            <person name="Kay R.R."/>
            <person name="Henrissat B."/>
            <person name="Eichinger L."/>
            <person name="Rivero F."/>
            <person name="Putnam N.H."/>
            <person name="West C.M."/>
            <person name="Loomis W.F."/>
            <person name="Chisholm R.L."/>
            <person name="Shaulsky G."/>
            <person name="Strassmann J.E."/>
            <person name="Queller D.C."/>
            <person name="Kuspa A."/>
            <person name="Grigoriev I.V."/>
        </authorList>
    </citation>
    <scope>NUCLEOTIDE SEQUENCE [LARGE SCALE GENOMIC DNA]</scope>
    <source>
        <strain evidence="11">QSDP1</strain>
    </source>
</reference>
<evidence type="ECO:0000256" key="5">
    <source>
        <dbReference type="ARBA" id="ARBA00022679"/>
    </source>
</evidence>
<keyword evidence="11" id="KW-1185">Reference proteome</keyword>
<comment type="cofactor">
    <cofactor evidence="2">
        <name>Mg(2+)</name>
        <dbReference type="ChEBI" id="CHEBI:18420"/>
    </cofactor>
</comment>
<dbReference type="AlphaFoldDB" id="F0Z8V3"/>
<dbReference type="GO" id="GO:0046872">
    <property type="term" value="F:metal ion binding"/>
    <property type="evidence" value="ECO:0007669"/>
    <property type="project" value="UniProtKB-KW"/>
</dbReference>
<dbReference type="PANTHER" id="PTHR12271">
    <property type="entry name" value="POLY A POLYMERASE CID PAP -RELATED"/>
    <property type="match status" value="1"/>
</dbReference>
<dbReference type="Pfam" id="PF03828">
    <property type="entry name" value="PAP_assoc"/>
    <property type="match status" value="1"/>
</dbReference>
<dbReference type="InParanoid" id="F0Z8V3"/>
<evidence type="ECO:0000256" key="1">
    <source>
        <dbReference type="ARBA" id="ARBA00001936"/>
    </source>
</evidence>
<name>F0Z8V3_DICPU</name>
<dbReference type="RefSeq" id="XP_003283863.1">
    <property type="nucleotide sequence ID" value="XM_003283815.1"/>
</dbReference>
<gene>
    <name evidence="10" type="ORF">DICPUDRAFT_26598</name>
</gene>
<keyword evidence="6" id="KW-0479">Metal-binding</keyword>
<dbReference type="SUPFAM" id="SSF81301">
    <property type="entry name" value="Nucleotidyltransferase"/>
    <property type="match status" value="1"/>
</dbReference>
<evidence type="ECO:0000313" key="11">
    <source>
        <dbReference type="Proteomes" id="UP000001064"/>
    </source>
</evidence>
<dbReference type="GeneID" id="10509735"/>
<evidence type="ECO:0000256" key="7">
    <source>
        <dbReference type="ARBA" id="ARBA00022842"/>
    </source>
</evidence>
<dbReference type="VEuPathDB" id="AmoebaDB:DICPUDRAFT_26598"/>
<dbReference type="PANTHER" id="PTHR12271:SF40">
    <property type="entry name" value="POLY(A) RNA POLYMERASE GLD2"/>
    <property type="match status" value="1"/>
</dbReference>
<feature type="domain" description="PAP-associated" evidence="8">
    <location>
        <begin position="154"/>
        <end position="213"/>
    </location>
</feature>
<dbReference type="OrthoDB" id="20488at2759"/>
<dbReference type="Gene3D" id="1.10.1410.10">
    <property type="match status" value="1"/>
</dbReference>
<protein>
    <submittedName>
        <fullName evidence="10">Uncharacterized protein</fullName>
    </submittedName>
</protein>
<comment type="subcellular location">
    <subcellularLocation>
        <location evidence="3">Cytoplasm</location>
    </subcellularLocation>
</comment>
<evidence type="ECO:0000259" key="8">
    <source>
        <dbReference type="Pfam" id="PF03828"/>
    </source>
</evidence>
<evidence type="ECO:0000256" key="6">
    <source>
        <dbReference type="ARBA" id="ARBA00022723"/>
    </source>
</evidence>
<evidence type="ECO:0000256" key="4">
    <source>
        <dbReference type="ARBA" id="ARBA00022490"/>
    </source>
</evidence>
<dbReference type="SUPFAM" id="SSF81631">
    <property type="entry name" value="PAP/OAS1 substrate-binding domain"/>
    <property type="match status" value="1"/>
</dbReference>
<dbReference type="InterPro" id="IPR043519">
    <property type="entry name" value="NT_sf"/>
</dbReference>
<dbReference type="Pfam" id="PF22600">
    <property type="entry name" value="MTPAP-like_central"/>
    <property type="match status" value="1"/>
</dbReference>
<accession>F0Z8V3</accession>
<dbReference type="Proteomes" id="UP000001064">
    <property type="component" value="Unassembled WGS sequence"/>
</dbReference>
<keyword evidence="4" id="KW-0963">Cytoplasm</keyword>
<proteinExistence type="predicted"/>
<evidence type="ECO:0000256" key="3">
    <source>
        <dbReference type="ARBA" id="ARBA00004496"/>
    </source>
</evidence>
<evidence type="ECO:0000313" key="10">
    <source>
        <dbReference type="EMBL" id="EGC39642.1"/>
    </source>
</evidence>
<dbReference type="KEGG" id="dpp:DICPUDRAFT_26598"/>
<dbReference type="EMBL" id="GL870954">
    <property type="protein sequence ID" value="EGC39642.1"/>
    <property type="molecule type" value="Genomic_DNA"/>
</dbReference>
<dbReference type="CDD" id="cd05402">
    <property type="entry name" value="NT_PAP_TUTase"/>
    <property type="match status" value="1"/>
</dbReference>
<dbReference type="InterPro" id="IPR002058">
    <property type="entry name" value="PAP_assoc"/>
</dbReference>
<evidence type="ECO:0000259" key="9">
    <source>
        <dbReference type="Pfam" id="PF22600"/>
    </source>
</evidence>
<organism evidence="10 11">
    <name type="scientific">Dictyostelium purpureum</name>
    <name type="common">Slime mold</name>
    <dbReference type="NCBI Taxonomy" id="5786"/>
    <lineage>
        <taxon>Eukaryota</taxon>
        <taxon>Amoebozoa</taxon>
        <taxon>Evosea</taxon>
        <taxon>Eumycetozoa</taxon>
        <taxon>Dictyostelia</taxon>
        <taxon>Dictyosteliales</taxon>
        <taxon>Dictyosteliaceae</taxon>
        <taxon>Dictyostelium</taxon>
    </lineage>
</organism>
<dbReference type="GO" id="GO:0005737">
    <property type="term" value="C:cytoplasm"/>
    <property type="evidence" value="ECO:0007669"/>
    <property type="project" value="UniProtKB-SubCell"/>
</dbReference>
<keyword evidence="7" id="KW-0460">Magnesium</keyword>
<dbReference type="eggNOG" id="KOG2277">
    <property type="taxonomic scope" value="Eukaryota"/>
</dbReference>
<dbReference type="Gene3D" id="3.30.460.10">
    <property type="entry name" value="Beta Polymerase, domain 2"/>
    <property type="match status" value="1"/>
</dbReference>
<sequence length="255" mass="29492">MLKINGYQKILAIPTARVPIVKFKDPSTNLSCDICMNNLLAIYNTRLVQDYSKIDERMKPLVYVVKRWAKRRKINEPSLGTLSSYGYINLVISFLQTRDPPILPCLQELANGPKIINGKEYGELLDDVMVDGFNCKYYNDISKLIGFGLQNKESLGSLVFHFFQTYSREFSFMNQVVSIRNGSPILKSSKTWESISKKSHYWFSIEDPFEITHNLARVVNRPNLSIIISELNRAYKLLSKNSNLHKVLREYHNEE</sequence>
<comment type="cofactor">
    <cofactor evidence="1">
        <name>Mn(2+)</name>
        <dbReference type="ChEBI" id="CHEBI:29035"/>
    </cofactor>
</comment>
<evidence type="ECO:0000256" key="2">
    <source>
        <dbReference type="ARBA" id="ARBA00001946"/>
    </source>
</evidence>
<keyword evidence="5" id="KW-0808">Transferase</keyword>
<feature type="domain" description="Poly(A) RNA polymerase mitochondrial-like central palm" evidence="9">
    <location>
        <begin position="5"/>
        <end position="53"/>
    </location>
</feature>
<dbReference type="GO" id="GO:0016740">
    <property type="term" value="F:transferase activity"/>
    <property type="evidence" value="ECO:0007669"/>
    <property type="project" value="UniProtKB-KW"/>
</dbReference>
<dbReference type="InterPro" id="IPR054708">
    <property type="entry name" value="MTPAP-like_central"/>
</dbReference>